<gene>
    <name evidence="1" type="ORF">GCM10023185_18720</name>
</gene>
<dbReference type="InterPro" id="IPR012337">
    <property type="entry name" value="RNaseH-like_sf"/>
</dbReference>
<dbReference type="RefSeq" id="WP_345235769.1">
    <property type="nucleotide sequence ID" value="NZ_BAABGZ010000018.1"/>
</dbReference>
<accession>A0ABP8ICD3</accession>
<dbReference type="EMBL" id="BAABGZ010000018">
    <property type="protein sequence ID" value="GAA4355667.1"/>
    <property type="molecule type" value="Genomic_DNA"/>
</dbReference>
<evidence type="ECO:0000313" key="2">
    <source>
        <dbReference type="Proteomes" id="UP001501153"/>
    </source>
</evidence>
<keyword evidence="2" id="KW-1185">Reference proteome</keyword>
<evidence type="ECO:0008006" key="3">
    <source>
        <dbReference type="Google" id="ProtNLM"/>
    </source>
</evidence>
<evidence type="ECO:0000313" key="1">
    <source>
        <dbReference type="EMBL" id="GAA4355667.1"/>
    </source>
</evidence>
<comment type="caution">
    <text evidence="1">The sequence shown here is derived from an EMBL/GenBank/DDBJ whole genome shotgun (WGS) entry which is preliminary data.</text>
</comment>
<proteinExistence type="predicted"/>
<name>A0ABP8ICD3_9BACT</name>
<reference evidence="2" key="1">
    <citation type="journal article" date="2019" name="Int. J. Syst. Evol. Microbiol.">
        <title>The Global Catalogue of Microorganisms (GCM) 10K type strain sequencing project: providing services to taxonomists for standard genome sequencing and annotation.</title>
        <authorList>
            <consortium name="The Broad Institute Genomics Platform"/>
            <consortium name="The Broad Institute Genome Sequencing Center for Infectious Disease"/>
            <person name="Wu L."/>
            <person name="Ma J."/>
        </authorList>
    </citation>
    <scope>NUCLEOTIDE SEQUENCE [LARGE SCALE GENOMIC DNA]</scope>
    <source>
        <strain evidence="2">JCM 17923</strain>
    </source>
</reference>
<protein>
    <recommendedName>
        <fullName evidence="3">Integrase catalytic domain-containing protein</fullName>
    </recommendedName>
</protein>
<sequence length="78" mass="9211">MATAPFIYYSYQGSQFTSQSFEQALLYAGFRISRDGHSRATEKAFIECLWRSVKRKCVYLNPSTYGQYLYQKLYAYFT</sequence>
<dbReference type="SUPFAM" id="SSF53098">
    <property type="entry name" value="Ribonuclease H-like"/>
    <property type="match status" value="1"/>
</dbReference>
<dbReference type="Proteomes" id="UP001501153">
    <property type="component" value="Unassembled WGS sequence"/>
</dbReference>
<organism evidence="1 2">
    <name type="scientific">Hymenobacter saemangeumensis</name>
    <dbReference type="NCBI Taxonomy" id="1084522"/>
    <lineage>
        <taxon>Bacteria</taxon>
        <taxon>Pseudomonadati</taxon>
        <taxon>Bacteroidota</taxon>
        <taxon>Cytophagia</taxon>
        <taxon>Cytophagales</taxon>
        <taxon>Hymenobacteraceae</taxon>
        <taxon>Hymenobacter</taxon>
    </lineage>
</organism>